<proteinExistence type="predicted"/>
<organism evidence="2 3">
    <name type="scientific">Chitinophaga caeni</name>
    <dbReference type="NCBI Taxonomy" id="2029983"/>
    <lineage>
        <taxon>Bacteria</taxon>
        <taxon>Pseudomonadati</taxon>
        <taxon>Bacteroidota</taxon>
        <taxon>Chitinophagia</taxon>
        <taxon>Chitinophagales</taxon>
        <taxon>Chitinophagaceae</taxon>
        <taxon>Chitinophaga</taxon>
    </lineage>
</organism>
<reference evidence="2 3" key="1">
    <citation type="submission" date="2017-10" db="EMBL/GenBank/DDBJ databases">
        <title>Paenichitinophaga pekingensis gen. nov., sp. nov., isolated from activated sludge.</title>
        <authorList>
            <person name="Jin D."/>
            <person name="Kong X."/>
            <person name="Deng Y."/>
            <person name="Bai Z."/>
        </authorList>
    </citation>
    <scope>NUCLEOTIDE SEQUENCE [LARGE SCALE GENOMIC DNA]</scope>
    <source>
        <strain evidence="2 3">13</strain>
    </source>
</reference>
<dbReference type="SUPFAM" id="SSF55729">
    <property type="entry name" value="Acyl-CoA N-acyltransferases (Nat)"/>
    <property type="match status" value="1"/>
</dbReference>
<sequence length="152" mass="17525">MEIKWIIKSYQSLSTDELYAILQLRAKVFVVEQNCNYLDLDGYDKEAFHVMGYDEKGNLVAVTRIFDKGISYDEAAIGRVATAHDVRKLGIGKELMRESIEAINNIFGKQAIKIGAQLYLQRFYESFGFKQVSDMYLEDDIPHIKMLREADQ</sequence>
<dbReference type="PROSITE" id="PS51186">
    <property type="entry name" value="GNAT"/>
    <property type="match status" value="1"/>
</dbReference>
<gene>
    <name evidence="2" type="ORF">COR50_02325</name>
</gene>
<name>A0A291QQC1_9BACT</name>
<feature type="domain" description="N-acetyltransferase" evidence="1">
    <location>
        <begin position="8"/>
        <end position="148"/>
    </location>
</feature>
<dbReference type="InterPro" id="IPR000182">
    <property type="entry name" value="GNAT_dom"/>
</dbReference>
<protein>
    <submittedName>
        <fullName evidence="2">GNAT family N-acetyltransferase</fullName>
    </submittedName>
</protein>
<dbReference type="CDD" id="cd04301">
    <property type="entry name" value="NAT_SF"/>
    <property type="match status" value="1"/>
</dbReference>
<dbReference type="KEGG" id="cbae:COR50_02325"/>
<keyword evidence="3" id="KW-1185">Reference proteome</keyword>
<evidence type="ECO:0000313" key="3">
    <source>
        <dbReference type="Proteomes" id="UP000220133"/>
    </source>
</evidence>
<keyword evidence="2" id="KW-0808">Transferase</keyword>
<dbReference type="Pfam" id="PF13673">
    <property type="entry name" value="Acetyltransf_10"/>
    <property type="match status" value="1"/>
</dbReference>
<dbReference type="InterPro" id="IPR016181">
    <property type="entry name" value="Acyl_CoA_acyltransferase"/>
</dbReference>
<dbReference type="Proteomes" id="UP000220133">
    <property type="component" value="Chromosome"/>
</dbReference>
<evidence type="ECO:0000313" key="2">
    <source>
        <dbReference type="EMBL" id="ATL46093.1"/>
    </source>
</evidence>
<dbReference type="RefSeq" id="WP_098192482.1">
    <property type="nucleotide sequence ID" value="NZ_CP023777.1"/>
</dbReference>
<dbReference type="OrthoDB" id="9796171at2"/>
<accession>A0A291QQC1</accession>
<evidence type="ECO:0000259" key="1">
    <source>
        <dbReference type="PROSITE" id="PS51186"/>
    </source>
</evidence>
<dbReference type="EMBL" id="CP023777">
    <property type="protein sequence ID" value="ATL46093.1"/>
    <property type="molecule type" value="Genomic_DNA"/>
</dbReference>
<dbReference type="AlphaFoldDB" id="A0A291QQC1"/>
<dbReference type="Gene3D" id="3.40.630.30">
    <property type="match status" value="1"/>
</dbReference>
<dbReference type="GO" id="GO:0016747">
    <property type="term" value="F:acyltransferase activity, transferring groups other than amino-acyl groups"/>
    <property type="evidence" value="ECO:0007669"/>
    <property type="project" value="InterPro"/>
</dbReference>